<dbReference type="InterPro" id="IPR002347">
    <property type="entry name" value="SDR_fam"/>
</dbReference>
<dbReference type="PRINTS" id="PR00081">
    <property type="entry name" value="GDHRDH"/>
</dbReference>
<name>C1F0U4_ACIC5</name>
<dbReference type="PANTHER" id="PTHR43976">
    <property type="entry name" value="SHORT CHAIN DEHYDROGENASE"/>
    <property type="match status" value="1"/>
</dbReference>
<proteinExistence type="inferred from homology"/>
<dbReference type="KEGG" id="aca:ACP_0441"/>
<keyword evidence="3" id="KW-1185">Reference proteome</keyword>
<sequence length="288" mass="30228">MSHTLLITGASSGFGRLTAEKLAASGHRVFAGFRSVGARIQVADGLRAKGIHVVELDVTDQSSVDSGVSEVLKQSGGKLDVVINNAGIASAGVSETFTAEQVRDLFDVNIVGVQRVLRATLPTFRAQHSGLVINIGSILGRVTLPFFGLYGASKAAIEALTDSYRYELSQLGVDVVLIQPSAYPTNMYAAAQQPVDSDRASEYGNVAQIPAKILQTFSDLFQGKAAPNPEDIANAIDTVIATPAGQRPDRIVVGIPFGSDAVNAAVAPIQNGLMENLGLASLTKLQLR</sequence>
<dbReference type="STRING" id="240015.ACP_0441"/>
<dbReference type="InterPro" id="IPR051911">
    <property type="entry name" value="SDR_oxidoreductase"/>
</dbReference>
<evidence type="ECO:0000313" key="3">
    <source>
        <dbReference type="Proteomes" id="UP000002207"/>
    </source>
</evidence>
<dbReference type="AlphaFoldDB" id="C1F0U4"/>
<organism evidence="2 3">
    <name type="scientific">Acidobacterium capsulatum (strain ATCC 51196 / DSM 11244 / BCRC 80197 / JCM 7670 / NBRC 15755 / NCIMB 13165 / 161)</name>
    <dbReference type="NCBI Taxonomy" id="240015"/>
    <lineage>
        <taxon>Bacteria</taxon>
        <taxon>Pseudomonadati</taxon>
        <taxon>Acidobacteriota</taxon>
        <taxon>Terriglobia</taxon>
        <taxon>Terriglobales</taxon>
        <taxon>Acidobacteriaceae</taxon>
        <taxon>Acidobacterium</taxon>
    </lineage>
</organism>
<dbReference type="InterPro" id="IPR020904">
    <property type="entry name" value="Sc_DH/Rdtase_CS"/>
</dbReference>
<dbReference type="RefSeq" id="WP_012680835.1">
    <property type="nucleotide sequence ID" value="NC_012483.1"/>
</dbReference>
<evidence type="ECO:0000256" key="1">
    <source>
        <dbReference type="RuleBase" id="RU000363"/>
    </source>
</evidence>
<dbReference type="eggNOG" id="COG4221">
    <property type="taxonomic scope" value="Bacteria"/>
</dbReference>
<gene>
    <name evidence="2" type="ordered locus">ACP_0441</name>
</gene>
<dbReference type="EMBL" id="CP001472">
    <property type="protein sequence ID" value="ACO33553.1"/>
    <property type="molecule type" value="Genomic_DNA"/>
</dbReference>
<dbReference type="PROSITE" id="PS00061">
    <property type="entry name" value="ADH_SHORT"/>
    <property type="match status" value="1"/>
</dbReference>
<dbReference type="CDD" id="cd05374">
    <property type="entry name" value="17beta-HSD-like_SDR_c"/>
    <property type="match status" value="1"/>
</dbReference>
<dbReference type="SUPFAM" id="SSF51735">
    <property type="entry name" value="NAD(P)-binding Rossmann-fold domains"/>
    <property type="match status" value="1"/>
</dbReference>
<dbReference type="PANTHER" id="PTHR43976:SF9">
    <property type="entry name" value="OXIDOREDUCTASE"/>
    <property type="match status" value="1"/>
</dbReference>
<protein>
    <submittedName>
        <fullName evidence="2">Oxidoreductase, short chain dehydrogenase/reductase family</fullName>
    </submittedName>
</protein>
<dbReference type="Pfam" id="PF00106">
    <property type="entry name" value="adh_short"/>
    <property type="match status" value="1"/>
</dbReference>
<dbReference type="HOGENOM" id="CLU_010194_2_9_0"/>
<comment type="similarity">
    <text evidence="1">Belongs to the short-chain dehydrogenases/reductases (SDR) family.</text>
</comment>
<dbReference type="InterPro" id="IPR036291">
    <property type="entry name" value="NAD(P)-bd_dom_sf"/>
</dbReference>
<dbReference type="OrthoDB" id="9808814at2"/>
<dbReference type="InParanoid" id="C1F0U4"/>
<dbReference type="Gene3D" id="3.40.50.720">
    <property type="entry name" value="NAD(P)-binding Rossmann-like Domain"/>
    <property type="match status" value="1"/>
</dbReference>
<evidence type="ECO:0000313" key="2">
    <source>
        <dbReference type="EMBL" id="ACO33553.1"/>
    </source>
</evidence>
<accession>C1F0U4</accession>
<reference evidence="2 3" key="1">
    <citation type="journal article" date="2009" name="Appl. Environ. Microbiol.">
        <title>Three genomes from the phylum Acidobacteria provide insight into the lifestyles of these microorganisms in soils.</title>
        <authorList>
            <person name="Ward N.L."/>
            <person name="Challacombe J.F."/>
            <person name="Janssen P.H."/>
            <person name="Henrissat B."/>
            <person name="Coutinho P.M."/>
            <person name="Wu M."/>
            <person name="Xie G."/>
            <person name="Haft D.H."/>
            <person name="Sait M."/>
            <person name="Badger J."/>
            <person name="Barabote R.D."/>
            <person name="Bradley B."/>
            <person name="Brettin T.S."/>
            <person name="Brinkac L.M."/>
            <person name="Bruce D."/>
            <person name="Creasy T."/>
            <person name="Daugherty S.C."/>
            <person name="Davidsen T.M."/>
            <person name="DeBoy R.T."/>
            <person name="Detter J.C."/>
            <person name="Dodson R.J."/>
            <person name="Durkin A.S."/>
            <person name="Ganapathy A."/>
            <person name="Gwinn-Giglio M."/>
            <person name="Han C.S."/>
            <person name="Khouri H."/>
            <person name="Kiss H."/>
            <person name="Kothari S.P."/>
            <person name="Madupu R."/>
            <person name="Nelson K.E."/>
            <person name="Nelson W.C."/>
            <person name="Paulsen I."/>
            <person name="Penn K."/>
            <person name="Ren Q."/>
            <person name="Rosovitz M.J."/>
            <person name="Selengut J.D."/>
            <person name="Shrivastava S."/>
            <person name="Sullivan S.A."/>
            <person name="Tapia R."/>
            <person name="Thompson L.S."/>
            <person name="Watkins K.L."/>
            <person name="Yang Q."/>
            <person name="Yu C."/>
            <person name="Zafar N."/>
            <person name="Zhou L."/>
            <person name="Kuske C.R."/>
        </authorList>
    </citation>
    <scope>NUCLEOTIDE SEQUENCE [LARGE SCALE GENOMIC DNA]</scope>
    <source>
        <strain evidence="3">ATCC 51196 / DSM 11244 / BCRC 80197 / JCM 7670 / NBRC 15755 / NCIMB 13165 / 161</strain>
    </source>
</reference>
<dbReference type="Proteomes" id="UP000002207">
    <property type="component" value="Chromosome"/>
</dbReference>
<dbReference type="PRINTS" id="PR00080">
    <property type="entry name" value="SDRFAMILY"/>
</dbReference>